<feature type="chain" id="PRO_5009681705" evidence="2">
    <location>
        <begin position="25"/>
        <end position="181"/>
    </location>
</feature>
<evidence type="ECO:0000256" key="1">
    <source>
        <dbReference type="SAM" id="Coils"/>
    </source>
</evidence>
<feature type="coiled-coil region" evidence="1">
    <location>
        <begin position="128"/>
        <end position="155"/>
    </location>
</feature>
<dbReference type="EMBL" id="CCAE010000067">
    <property type="protein sequence ID" value="CDN90135.1"/>
    <property type="molecule type" value="Genomic_DNA"/>
</dbReference>
<name>A0A1L1PXT5_HYDIT</name>
<evidence type="ECO:0000256" key="2">
    <source>
        <dbReference type="SAM" id="SignalP"/>
    </source>
</evidence>
<reference evidence="4" key="1">
    <citation type="submission" date="2014-02" db="EMBL/GenBank/DDBJ databases">
        <authorList>
            <person name="Gan H."/>
        </authorList>
    </citation>
    <scope>NUCLEOTIDE SEQUENCE [LARGE SCALE GENOMIC DNA]</scope>
    <source>
        <strain evidence="4">S1</strain>
    </source>
</reference>
<keyword evidence="4" id="KW-1185">Reference proteome</keyword>
<evidence type="ECO:0000313" key="3">
    <source>
        <dbReference type="EMBL" id="CDN90135.1"/>
    </source>
</evidence>
<organism evidence="3 4">
    <name type="scientific">Hydrogenophaga intermedia</name>
    <dbReference type="NCBI Taxonomy" id="65786"/>
    <lineage>
        <taxon>Bacteria</taxon>
        <taxon>Pseudomonadati</taxon>
        <taxon>Pseudomonadota</taxon>
        <taxon>Betaproteobacteria</taxon>
        <taxon>Burkholderiales</taxon>
        <taxon>Comamonadaceae</taxon>
        <taxon>Hydrogenophaga</taxon>
    </lineage>
</organism>
<reference evidence="4" key="2">
    <citation type="submission" date="2014-11" db="EMBL/GenBank/DDBJ databases">
        <title>Draft genome sequence of Hydrogenophaga intermedia S1.</title>
        <authorList>
            <person name="Gan H.M."/>
            <person name="Chew T.H."/>
            <person name="Stolz A."/>
        </authorList>
    </citation>
    <scope>NUCLEOTIDE SEQUENCE [LARGE SCALE GENOMIC DNA]</scope>
    <source>
        <strain evidence="4">S1</strain>
    </source>
</reference>
<dbReference type="AlphaFoldDB" id="A0A1L1PXT5"/>
<gene>
    <name evidence="3" type="ORF">BN948_04577</name>
</gene>
<dbReference type="RefSeq" id="WP_009515350.1">
    <property type="nucleotide sequence ID" value="NZ_CCAE010000067.1"/>
</dbReference>
<keyword evidence="1" id="KW-0175">Coiled coil</keyword>
<dbReference type="Proteomes" id="UP000028878">
    <property type="component" value="Unassembled WGS sequence"/>
</dbReference>
<keyword evidence="2" id="KW-0732">Signal</keyword>
<accession>A0A1L1PXT5</accession>
<protein>
    <submittedName>
        <fullName evidence="3">Uncharacterized protein</fullName>
    </submittedName>
</protein>
<proteinExistence type="predicted"/>
<sequence precursor="true">MLSTTFKRIPLHGCLALMPVLANAQIGPMLTTEPMRSVRQLGDGELSCAQIHAETQALEKTGQIHRAEAAQAQQVMTDTQNEMMKLASEGRGGVGSAIGGSLLGLIPGGSQVQGYAMQAAAEARRAGMQDSTNKMMQAQTRLVNAEQALEHVQARSEHLVDLFLKKGCKLSEVKAATDAAQ</sequence>
<evidence type="ECO:0000313" key="4">
    <source>
        <dbReference type="Proteomes" id="UP000028878"/>
    </source>
</evidence>
<feature type="signal peptide" evidence="2">
    <location>
        <begin position="1"/>
        <end position="24"/>
    </location>
</feature>